<dbReference type="EMBL" id="JBHSWI010000001">
    <property type="protein sequence ID" value="MFC6647455.1"/>
    <property type="molecule type" value="Genomic_DNA"/>
</dbReference>
<reference evidence="7" key="1">
    <citation type="journal article" date="2019" name="Int. J. Syst. Evol. Microbiol.">
        <title>The Global Catalogue of Microorganisms (GCM) 10K type strain sequencing project: providing services to taxonomists for standard genome sequencing and annotation.</title>
        <authorList>
            <consortium name="The Broad Institute Genomics Platform"/>
            <consortium name="The Broad Institute Genome Sequencing Center for Infectious Disease"/>
            <person name="Wu L."/>
            <person name="Ma J."/>
        </authorList>
    </citation>
    <scope>NUCLEOTIDE SEQUENCE [LARGE SCALE GENOMIC DNA]</scope>
    <source>
        <strain evidence="7">CGMCC 1.16026</strain>
    </source>
</reference>
<accession>A0ABW1ZDB0</accession>
<dbReference type="InterPro" id="IPR023772">
    <property type="entry name" value="DNA-bd_HTH_TetR-type_CS"/>
</dbReference>
<evidence type="ECO:0000256" key="3">
    <source>
        <dbReference type="ARBA" id="ARBA00023163"/>
    </source>
</evidence>
<dbReference type="RefSeq" id="WP_263370651.1">
    <property type="nucleotide sequence ID" value="NZ_JAGSYD010000002.1"/>
</dbReference>
<keyword evidence="3" id="KW-0804">Transcription</keyword>
<dbReference type="Pfam" id="PF17918">
    <property type="entry name" value="TetR_C_15"/>
    <property type="match status" value="1"/>
</dbReference>
<evidence type="ECO:0000256" key="1">
    <source>
        <dbReference type="ARBA" id="ARBA00023015"/>
    </source>
</evidence>
<dbReference type="SUPFAM" id="SSF46689">
    <property type="entry name" value="Homeodomain-like"/>
    <property type="match status" value="1"/>
</dbReference>
<keyword evidence="2 4" id="KW-0238">DNA-binding</keyword>
<evidence type="ECO:0000259" key="5">
    <source>
        <dbReference type="PROSITE" id="PS50977"/>
    </source>
</evidence>
<feature type="DNA-binding region" description="H-T-H motif" evidence="4">
    <location>
        <begin position="42"/>
        <end position="61"/>
    </location>
</feature>
<comment type="caution">
    <text evidence="6">The sequence shown here is derived from an EMBL/GenBank/DDBJ whole genome shotgun (WGS) entry which is preliminary data.</text>
</comment>
<protein>
    <submittedName>
        <fullName evidence="6">TetR/AcrR family transcriptional regulator</fullName>
    </submittedName>
</protein>
<dbReference type="InterPro" id="IPR050109">
    <property type="entry name" value="HTH-type_TetR-like_transc_reg"/>
</dbReference>
<dbReference type="Pfam" id="PF00440">
    <property type="entry name" value="TetR_N"/>
    <property type="match status" value="1"/>
</dbReference>
<evidence type="ECO:0000256" key="2">
    <source>
        <dbReference type="ARBA" id="ARBA00023125"/>
    </source>
</evidence>
<gene>
    <name evidence="6" type="ORF">ACFQBQ_18135</name>
</gene>
<dbReference type="Proteomes" id="UP001596391">
    <property type="component" value="Unassembled WGS sequence"/>
</dbReference>
<feature type="domain" description="HTH tetR-type" evidence="5">
    <location>
        <begin position="19"/>
        <end position="79"/>
    </location>
</feature>
<name>A0ABW1ZDB0_9BACT</name>
<sequence length="202" mass="22261">MASRSSNPSRRAPQQERSTLRVQAILQVAEDLFAARGFEATTMTEVAEAAGSSIGSLYSYFPDKKALALALLDIYGAQIESHWQPLFAEIETLDAKAFSTRFIDRFLDFLTAHPAYLQLQNAPVKLRRSASAKKAFRASLIDALQRRVPSLGHDAAELHVLVLLQIVSGMMQLYPDATAVTKPAVVREFKAAIAAYVGTFFR</sequence>
<dbReference type="InterPro" id="IPR009057">
    <property type="entry name" value="Homeodomain-like_sf"/>
</dbReference>
<keyword evidence="7" id="KW-1185">Reference proteome</keyword>
<proteinExistence type="predicted"/>
<evidence type="ECO:0000313" key="7">
    <source>
        <dbReference type="Proteomes" id="UP001596391"/>
    </source>
</evidence>
<dbReference type="PANTHER" id="PTHR30055:SF234">
    <property type="entry name" value="HTH-TYPE TRANSCRIPTIONAL REGULATOR BETI"/>
    <property type="match status" value="1"/>
</dbReference>
<dbReference type="Gene3D" id="1.10.357.10">
    <property type="entry name" value="Tetracycline Repressor, domain 2"/>
    <property type="match status" value="1"/>
</dbReference>
<evidence type="ECO:0000313" key="6">
    <source>
        <dbReference type="EMBL" id="MFC6647455.1"/>
    </source>
</evidence>
<dbReference type="PROSITE" id="PS01081">
    <property type="entry name" value="HTH_TETR_1"/>
    <property type="match status" value="1"/>
</dbReference>
<evidence type="ECO:0000256" key="4">
    <source>
        <dbReference type="PROSITE-ProRule" id="PRU00335"/>
    </source>
</evidence>
<dbReference type="InterPro" id="IPR041669">
    <property type="entry name" value="TetR_C_15"/>
</dbReference>
<organism evidence="6 7">
    <name type="scientific">Granulicella cerasi</name>
    <dbReference type="NCBI Taxonomy" id="741063"/>
    <lineage>
        <taxon>Bacteria</taxon>
        <taxon>Pseudomonadati</taxon>
        <taxon>Acidobacteriota</taxon>
        <taxon>Terriglobia</taxon>
        <taxon>Terriglobales</taxon>
        <taxon>Acidobacteriaceae</taxon>
        <taxon>Granulicella</taxon>
    </lineage>
</organism>
<dbReference type="PANTHER" id="PTHR30055">
    <property type="entry name" value="HTH-TYPE TRANSCRIPTIONAL REGULATOR RUTR"/>
    <property type="match status" value="1"/>
</dbReference>
<dbReference type="PROSITE" id="PS50977">
    <property type="entry name" value="HTH_TETR_2"/>
    <property type="match status" value="1"/>
</dbReference>
<dbReference type="InterPro" id="IPR001647">
    <property type="entry name" value="HTH_TetR"/>
</dbReference>
<keyword evidence="1" id="KW-0805">Transcription regulation</keyword>
<dbReference type="PRINTS" id="PR00455">
    <property type="entry name" value="HTHTETR"/>
</dbReference>